<dbReference type="EMBL" id="SNZB01000001">
    <property type="protein sequence ID" value="TDR23532.1"/>
    <property type="molecule type" value="Genomic_DNA"/>
</dbReference>
<reference evidence="6 7" key="1">
    <citation type="submission" date="2019-03" db="EMBL/GenBank/DDBJ databases">
        <title>Genomic Encyclopedia of Type Strains, Phase IV (KMG-IV): sequencing the most valuable type-strain genomes for metagenomic binning, comparative biology and taxonomic classification.</title>
        <authorList>
            <person name="Goeker M."/>
        </authorList>
    </citation>
    <scope>NUCLEOTIDE SEQUENCE [LARGE SCALE GENOMIC DNA]</scope>
    <source>
        <strain evidence="6 7">DSM 25488</strain>
    </source>
</reference>
<keyword evidence="3" id="KW-1133">Transmembrane helix</keyword>
<feature type="domain" description="DUF1232" evidence="5">
    <location>
        <begin position="82"/>
        <end position="110"/>
    </location>
</feature>
<evidence type="ECO:0000313" key="7">
    <source>
        <dbReference type="Proteomes" id="UP000295724"/>
    </source>
</evidence>
<keyword evidence="4" id="KW-0472">Membrane</keyword>
<evidence type="ECO:0000259" key="5">
    <source>
        <dbReference type="Pfam" id="PF06803"/>
    </source>
</evidence>
<evidence type="ECO:0000256" key="1">
    <source>
        <dbReference type="ARBA" id="ARBA00004127"/>
    </source>
</evidence>
<accession>A0A4R6XU71</accession>
<comment type="subcellular location">
    <subcellularLocation>
        <location evidence="1">Endomembrane system</location>
        <topology evidence="1">Multi-pass membrane protein</topology>
    </subcellularLocation>
</comment>
<dbReference type="Pfam" id="PF06803">
    <property type="entry name" value="DUF1232"/>
    <property type="match status" value="1"/>
</dbReference>
<dbReference type="GO" id="GO:0012505">
    <property type="term" value="C:endomembrane system"/>
    <property type="evidence" value="ECO:0007669"/>
    <property type="project" value="UniProtKB-SubCell"/>
</dbReference>
<evidence type="ECO:0000256" key="2">
    <source>
        <dbReference type="ARBA" id="ARBA00022692"/>
    </source>
</evidence>
<organism evidence="6 7">
    <name type="scientific">Marinicella litoralis</name>
    <dbReference type="NCBI Taxonomy" id="644220"/>
    <lineage>
        <taxon>Bacteria</taxon>
        <taxon>Pseudomonadati</taxon>
        <taxon>Pseudomonadota</taxon>
        <taxon>Gammaproteobacteria</taxon>
        <taxon>Lysobacterales</taxon>
        <taxon>Marinicellaceae</taxon>
        <taxon>Marinicella</taxon>
    </lineage>
</organism>
<dbReference type="InterPro" id="IPR010652">
    <property type="entry name" value="DUF1232"/>
</dbReference>
<dbReference type="AlphaFoldDB" id="A0A4R6XU71"/>
<gene>
    <name evidence="6" type="ORF">C8D91_0395</name>
</gene>
<name>A0A4R6XU71_9GAMM</name>
<evidence type="ECO:0000313" key="6">
    <source>
        <dbReference type="EMBL" id="TDR23532.1"/>
    </source>
</evidence>
<dbReference type="RefSeq" id="WP_099017834.1">
    <property type="nucleotide sequence ID" value="NZ_NIHB01000001.1"/>
</dbReference>
<dbReference type="OrthoDB" id="9804184at2"/>
<keyword evidence="2" id="KW-0812">Transmembrane</keyword>
<dbReference type="Proteomes" id="UP000295724">
    <property type="component" value="Unassembled WGS sequence"/>
</dbReference>
<proteinExistence type="predicted"/>
<comment type="caution">
    <text evidence="6">The sequence shown here is derived from an EMBL/GenBank/DDBJ whole genome shotgun (WGS) entry which is preliminary data.</text>
</comment>
<protein>
    <submittedName>
        <fullName evidence="6">Uncharacterized protein DUF1232</fullName>
    </submittedName>
</protein>
<keyword evidence="7" id="KW-1185">Reference proteome</keyword>
<evidence type="ECO:0000256" key="3">
    <source>
        <dbReference type="ARBA" id="ARBA00022989"/>
    </source>
</evidence>
<evidence type="ECO:0000256" key="4">
    <source>
        <dbReference type="ARBA" id="ARBA00023136"/>
    </source>
</evidence>
<sequence length="171" mass="19592">MATVSIDIDDQVKAHFNKFIEEHGTNIDSADVKEALKKVAEVRESVNDGYVIDQVGCLQMMLSMVEDNTWVIEDSNKEKINATIKYFIDDNDVIPDHIPGIGYVDDCIVIDGTMDAVEDEMMEYKDFCRARLVYAKNGPFSLDDWGKIKDQEAVSRARNRRFRNSRRSRGF</sequence>